<organism evidence="2 5">
    <name type="scientific">Synechococcus phage S-CAM7</name>
    <dbReference type="NCBI Taxonomy" id="1883368"/>
    <lineage>
        <taxon>Viruses</taxon>
        <taxon>Duplodnaviria</taxon>
        <taxon>Heunggongvirae</taxon>
        <taxon>Uroviricota</taxon>
        <taxon>Caudoviricetes</taxon>
        <taxon>Pantevenvirales</taxon>
        <taxon>Kyanoviridae</taxon>
        <taxon>Mazuvirus</taxon>
        <taxon>Mazuvirus scam7</taxon>
    </lineage>
</organism>
<sequence>MDNIPDYTVDLTIEDIRLMHQCIEYRIKYWEGSPARPPEEQEHLWKVRDSLYAMMLDYTFHNL</sequence>
<evidence type="ECO:0000313" key="4">
    <source>
        <dbReference type="Proteomes" id="UP000203902"/>
    </source>
</evidence>
<reference evidence="4 5" key="1">
    <citation type="journal article" date="2016" name="Virology">
        <title>The genomic content and context of auxiliary metabolic genes in marine cyanomyoviruses.</title>
        <authorList>
            <person name="Crummett L.T."/>
            <person name="Puxty R.J."/>
            <person name="Weihe C."/>
            <person name="Marston M.F."/>
            <person name="Martiny J.B."/>
        </authorList>
    </citation>
    <scope>NUCLEOTIDE SEQUENCE [LARGE SCALE GENOMIC DNA]</scope>
    <source>
        <strain evidence="1">0910CC49</strain>
        <strain evidence="2">0910SB42</strain>
    </source>
</reference>
<evidence type="ECO:0000313" key="6">
    <source>
        <dbReference type="Proteomes" id="UP000510897"/>
    </source>
</evidence>
<gene>
    <name evidence="1" type="ORF">C490910_150</name>
    <name evidence="3" type="ORF">CC030809_00145</name>
    <name evidence="2" type="ORF">S420910_149</name>
</gene>
<evidence type="ECO:0000313" key="1">
    <source>
        <dbReference type="EMBL" id="AOV62074.1"/>
    </source>
</evidence>
<dbReference type="KEGG" id="vg:30308204"/>
<dbReference type="RefSeq" id="YP_009323083.1">
    <property type="nucleotide sequence ID" value="NC_031927.1"/>
</dbReference>
<dbReference type="EMBL" id="MT586120">
    <property type="protein sequence ID" value="QLF86201.1"/>
    <property type="molecule type" value="Genomic_DNA"/>
</dbReference>
<name>A0A1D8KUS7_9CAUD</name>
<evidence type="ECO:0000313" key="2">
    <source>
        <dbReference type="EMBL" id="AOV62337.1"/>
    </source>
</evidence>
<reference evidence="3 6" key="2">
    <citation type="submission" date="2020-06" db="EMBL/GenBank/DDBJ databases">
        <authorList>
            <person name="Puxty R.J."/>
            <person name="Weihe C."/>
            <person name="Marston M.F."/>
            <person name="Martiny J.B.H."/>
        </authorList>
    </citation>
    <scope>NUCLEOTIDE SEQUENCE [LARGE SCALE GENOMIC DNA]</scope>
    <source>
        <strain evidence="3">0809CC03</strain>
    </source>
</reference>
<dbReference type="Proteomes" id="UP000203902">
    <property type="component" value="Segment"/>
</dbReference>
<dbReference type="EMBL" id="KU686213">
    <property type="protein sequence ID" value="AOV62337.1"/>
    <property type="molecule type" value="Genomic_DNA"/>
</dbReference>
<evidence type="ECO:0000313" key="3">
    <source>
        <dbReference type="EMBL" id="QLF86201.1"/>
    </source>
</evidence>
<dbReference type="OrthoDB" id="26662at10239"/>
<evidence type="ECO:0000313" key="5">
    <source>
        <dbReference type="Proteomes" id="UP000226384"/>
    </source>
</evidence>
<dbReference type="Proteomes" id="UP000226384">
    <property type="component" value="Segment"/>
</dbReference>
<dbReference type="Proteomes" id="UP000510897">
    <property type="component" value="Segment"/>
</dbReference>
<keyword evidence="4" id="KW-1185">Reference proteome</keyword>
<dbReference type="EMBL" id="KU686212">
    <property type="protein sequence ID" value="AOV62074.1"/>
    <property type="molecule type" value="Genomic_DNA"/>
</dbReference>
<accession>A0A1D8KUS7</accession>
<reference evidence="3 6" key="3">
    <citation type="submission" date="2020-07" db="EMBL/GenBank/DDBJ databases">
        <title>Signatures of coevolution in a cyanophage population.</title>
        <authorList>
            <person name="Abebe J."/>
        </authorList>
    </citation>
    <scope>NUCLEOTIDE SEQUENCE [LARGE SCALE GENOMIC DNA]</scope>
    <source>
        <strain evidence="3">0809CC03</strain>
    </source>
</reference>
<dbReference type="GeneID" id="30308204"/>
<proteinExistence type="predicted"/>
<protein>
    <submittedName>
        <fullName evidence="2">Uncharacterized protein</fullName>
    </submittedName>
</protein>